<comment type="caution">
    <text evidence="1">The sequence shown here is derived from an EMBL/GenBank/DDBJ whole genome shotgun (WGS) entry which is preliminary data.</text>
</comment>
<keyword evidence="2" id="KW-1185">Reference proteome</keyword>
<dbReference type="VEuPathDB" id="TrichDB:TRFO_13313"/>
<dbReference type="AlphaFoldDB" id="A0A1J4L2U7"/>
<organism evidence="1 2">
    <name type="scientific">Tritrichomonas foetus</name>
    <dbReference type="NCBI Taxonomy" id="1144522"/>
    <lineage>
        <taxon>Eukaryota</taxon>
        <taxon>Metamonada</taxon>
        <taxon>Parabasalia</taxon>
        <taxon>Tritrichomonadida</taxon>
        <taxon>Tritrichomonadidae</taxon>
        <taxon>Tritrichomonas</taxon>
    </lineage>
</organism>
<evidence type="ECO:0000313" key="2">
    <source>
        <dbReference type="Proteomes" id="UP000179807"/>
    </source>
</evidence>
<dbReference type="Proteomes" id="UP000179807">
    <property type="component" value="Unassembled WGS sequence"/>
</dbReference>
<gene>
    <name evidence="1" type="ORF">TRFO_13313</name>
</gene>
<reference evidence="1" key="1">
    <citation type="submission" date="2016-10" db="EMBL/GenBank/DDBJ databases">
        <authorList>
            <person name="Benchimol M."/>
            <person name="Almeida L.G."/>
            <person name="Vasconcelos A.T."/>
            <person name="Perreira-Neves A."/>
            <person name="Rosa I.A."/>
            <person name="Tasca T."/>
            <person name="Bogo M.R."/>
            <person name="de Souza W."/>
        </authorList>
    </citation>
    <scope>NUCLEOTIDE SEQUENCE [LARGE SCALE GENOMIC DNA]</scope>
    <source>
        <strain evidence="1">K</strain>
    </source>
</reference>
<dbReference type="OrthoDB" id="10261357at2759"/>
<proteinExistence type="predicted"/>
<evidence type="ECO:0000313" key="1">
    <source>
        <dbReference type="EMBL" id="OHT16300.1"/>
    </source>
</evidence>
<dbReference type="RefSeq" id="XP_068369436.1">
    <property type="nucleotide sequence ID" value="XM_068497172.1"/>
</dbReference>
<protein>
    <submittedName>
        <fullName evidence="1">Uncharacterized protein</fullName>
    </submittedName>
</protein>
<name>A0A1J4L2U7_9EUKA</name>
<accession>A0A1J4L2U7</accession>
<dbReference type="EMBL" id="MLAK01000123">
    <property type="protein sequence ID" value="OHT16300.1"/>
    <property type="molecule type" value="Genomic_DNA"/>
</dbReference>
<sequence length="121" mass="13500">MSDEIPVPQSLAMFECGEPKSDLHFALSRGEDGTIEGAGEDKLNQFFIQPADITCSGTLLIRNKKTGEIKSVPVNNYLMISRQSKLNDFEKLNTLNTADLVNQFGTRQAKRIYSMRQATSK</sequence>
<dbReference type="GeneID" id="94831876"/>